<dbReference type="Proteomes" id="UP001201873">
    <property type="component" value="Unassembled WGS sequence"/>
</dbReference>
<dbReference type="InterPro" id="IPR016024">
    <property type="entry name" value="ARM-type_fold"/>
</dbReference>
<proteinExistence type="predicted"/>
<comment type="caution">
    <text evidence="1">The sequence shown here is derived from an EMBL/GenBank/DDBJ whole genome shotgun (WGS) entry which is preliminary data.</text>
</comment>
<dbReference type="PANTHER" id="PTHR34070">
    <property type="entry name" value="ARMADILLO-TYPE FOLD"/>
    <property type="match status" value="1"/>
</dbReference>
<organism evidence="1 2">
    <name type="scientific">Frankia umida</name>
    <dbReference type="NCBI Taxonomy" id="573489"/>
    <lineage>
        <taxon>Bacteria</taxon>
        <taxon>Bacillati</taxon>
        <taxon>Actinomycetota</taxon>
        <taxon>Actinomycetes</taxon>
        <taxon>Frankiales</taxon>
        <taxon>Frankiaceae</taxon>
        <taxon>Frankia</taxon>
    </lineage>
</organism>
<evidence type="ECO:0000313" key="2">
    <source>
        <dbReference type="Proteomes" id="UP001201873"/>
    </source>
</evidence>
<dbReference type="SUPFAM" id="SSF48371">
    <property type="entry name" value="ARM repeat"/>
    <property type="match status" value="1"/>
</dbReference>
<accession>A0ABT0JSU7</accession>
<dbReference type="RefSeq" id="WP_248823272.1">
    <property type="nucleotide sequence ID" value="NZ_JALKFT010000002.1"/>
</dbReference>
<gene>
    <name evidence="1" type="ORF">MXD59_02380</name>
</gene>
<reference evidence="1 2" key="1">
    <citation type="submission" date="2022-04" db="EMBL/GenBank/DDBJ databases">
        <title>Genome diversity in the genus Frankia.</title>
        <authorList>
            <person name="Carlos-Shanley C."/>
            <person name="Hahn D."/>
        </authorList>
    </citation>
    <scope>NUCLEOTIDE SEQUENCE [LARGE SCALE GENOMIC DNA]</scope>
    <source>
        <strain evidence="1 2">Ag45/Mut15</strain>
    </source>
</reference>
<dbReference type="EMBL" id="JALKFT010000002">
    <property type="protein sequence ID" value="MCK9874640.1"/>
    <property type="molecule type" value="Genomic_DNA"/>
</dbReference>
<dbReference type="PANTHER" id="PTHR34070:SF1">
    <property type="entry name" value="DNA ALKYLATION REPAIR PROTEIN"/>
    <property type="match status" value="1"/>
</dbReference>
<dbReference type="Gene3D" id="1.25.10.90">
    <property type="match status" value="1"/>
</dbReference>
<name>A0ABT0JSU7_9ACTN</name>
<keyword evidence="2" id="KW-1185">Reference proteome</keyword>
<evidence type="ECO:0000313" key="1">
    <source>
        <dbReference type="EMBL" id="MCK9874640.1"/>
    </source>
</evidence>
<dbReference type="Pfam" id="PF08713">
    <property type="entry name" value="DNA_alkylation"/>
    <property type="match status" value="1"/>
</dbReference>
<dbReference type="InterPro" id="IPR014825">
    <property type="entry name" value="DNA_alkylation"/>
</dbReference>
<dbReference type="CDD" id="cd06561">
    <property type="entry name" value="AlkD_like"/>
    <property type="match status" value="1"/>
</dbReference>
<sequence>MGASAATGEVLELLAVRGDADFALRMQRFFPRRIRALGVSNATVVAVANEYLQGCGDVPAGRRLEIAEEVLERAVYHEEVLLAFALLHKVARAQLDDDLLDRAEIWLNRYVSNWAQCDDLCLKLLYPFLCGHLELIPQTRGWVAGESGWTRRAANVAVVKFVRRRVGRVTFELPLAHAFGNTTSLLHDDDVYVQKGCGWLLKVVGQVHPADLADHLRRWHGQMRRETFRYAVEGLDRETRAALLALG</sequence>
<protein>
    <submittedName>
        <fullName evidence="1">DNA alkylation repair protein</fullName>
    </submittedName>
</protein>